<accession>A0ABR1JRX1</accession>
<dbReference type="Pfam" id="PF13679">
    <property type="entry name" value="Methyltransf_32"/>
    <property type="match status" value="1"/>
</dbReference>
<feature type="compositionally biased region" description="Polar residues" evidence="1">
    <location>
        <begin position="299"/>
        <end position="317"/>
    </location>
</feature>
<evidence type="ECO:0000259" key="2">
    <source>
        <dbReference type="Pfam" id="PF13679"/>
    </source>
</evidence>
<feature type="region of interest" description="Disordered" evidence="1">
    <location>
        <begin position="291"/>
        <end position="320"/>
    </location>
</feature>
<organism evidence="3 4">
    <name type="scientific">Marasmiellus scandens</name>
    <dbReference type="NCBI Taxonomy" id="2682957"/>
    <lineage>
        <taxon>Eukaryota</taxon>
        <taxon>Fungi</taxon>
        <taxon>Dikarya</taxon>
        <taxon>Basidiomycota</taxon>
        <taxon>Agaricomycotina</taxon>
        <taxon>Agaricomycetes</taxon>
        <taxon>Agaricomycetidae</taxon>
        <taxon>Agaricales</taxon>
        <taxon>Marasmiineae</taxon>
        <taxon>Omphalotaceae</taxon>
        <taxon>Marasmiellus</taxon>
    </lineage>
</organism>
<dbReference type="PANTHER" id="PTHR12496">
    <property type="entry name" value="CGI-41 METHYLTRANSFERASE"/>
    <property type="match status" value="1"/>
</dbReference>
<dbReference type="PANTHER" id="PTHR12496:SF0">
    <property type="entry name" value="METHYLTRANSFERASE DOMAIN-CONTAINING PROTEIN"/>
    <property type="match status" value="1"/>
</dbReference>
<evidence type="ECO:0000256" key="1">
    <source>
        <dbReference type="SAM" id="MobiDB-lite"/>
    </source>
</evidence>
<comment type="caution">
    <text evidence="3">The sequence shown here is derived from an EMBL/GenBank/DDBJ whole genome shotgun (WGS) entry which is preliminary data.</text>
</comment>
<dbReference type="InterPro" id="IPR025714">
    <property type="entry name" value="Methyltranfer_dom"/>
</dbReference>
<reference evidence="3 4" key="1">
    <citation type="submission" date="2024-01" db="EMBL/GenBank/DDBJ databases">
        <title>A draft genome for the cacao thread blight pathogen Marasmiellus scandens.</title>
        <authorList>
            <person name="Baruah I.K."/>
            <person name="Leung J."/>
            <person name="Bukari Y."/>
            <person name="Amoako-Attah I."/>
            <person name="Meinhardt L.W."/>
            <person name="Bailey B.A."/>
            <person name="Cohen S.P."/>
        </authorList>
    </citation>
    <scope>NUCLEOTIDE SEQUENCE [LARGE SCALE GENOMIC DNA]</scope>
    <source>
        <strain evidence="3 4">GH-19</strain>
    </source>
</reference>
<dbReference type="InterPro" id="IPR052220">
    <property type="entry name" value="METTL25"/>
</dbReference>
<evidence type="ECO:0000313" key="4">
    <source>
        <dbReference type="Proteomes" id="UP001498398"/>
    </source>
</evidence>
<name>A0ABR1JRX1_9AGAR</name>
<dbReference type="EMBL" id="JBANRG010000007">
    <property type="protein sequence ID" value="KAK7464672.1"/>
    <property type="molecule type" value="Genomic_DNA"/>
</dbReference>
<sequence>MSELASSIAQILYSHPNQHHFPPLPTHSLDPHIAAHALDRSPILLPNEALDLPGLSPKKMHEVVRMSVYIRRLLDSLGVSSSEVYIVDVGAGQGYLCRSLRRLLHCPNILALDSDFDQSTGARSWDHKTFDHHVISHKTLHITPCSLLTAIDEWIPPNVNTKAQVLLVALHACGSLTIDALRAFLAPKTTSHWSFIAAVTVGCCYNLLNPTDYPLCKSVNYASRALLPHPLPPSAYHLAAQSPPTWSLPSFQLSVRKVVWRALVSPLLQSLPPPETSRPFIPPSEYTAHVKKTPAPRQNLETISAPSSSEDTGTSPAHQRLGRLPNSAYISWETFLSAVEARLGVPLDTIHLDSELAKKLEELHIMRCRLGPLIESTILKDRIGWLKEELDQEMWSAELVNLFDQKISPRNVAIVVVPNTVDTM</sequence>
<dbReference type="Proteomes" id="UP001498398">
    <property type="component" value="Unassembled WGS sequence"/>
</dbReference>
<keyword evidence="4" id="KW-1185">Reference proteome</keyword>
<proteinExistence type="predicted"/>
<feature type="domain" description="Methyltransferase" evidence="2">
    <location>
        <begin position="58"/>
        <end position="209"/>
    </location>
</feature>
<evidence type="ECO:0000313" key="3">
    <source>
        <dbReference type="EMBL" id="KAK7464672.1"/>
    </source>
</evidence>
<protein>
    <recommendedName>
        <fullName evidence="2">Methyltransferase domain-containing protein</fullName>
    </recommendedName>
</protein>
<gene>
    <name evidence="3" type="ORF">VKT23_005879</name>
</gene>